<keyword evidence="7" id="KW-0804">Transcription</keyword>
<dbReference type="InterPro" id="IPR017970">
    <property type="entry name" value="Homeobox_CS"/>
</dbReference>
<feature type="domain" description="Homeobox" evidence="13">
    <location>
        <begin position="208"/>
        <end position="268"/>
    </location>
</feature>
<proteinExistence type="inferred from homology"/>
<feature type="compositionally biased region" description="Gly residues" evidence="12">
    <location>
        <begin position="31"/>
        <end position="41"/>
    </location>
</feature>
<sequence>MSSYFVNSYPARYQNGQDFQVGSFSSSRGSGSAGPYGGGSAGMEPAAAAAYDYSYPRQQQQQQQPQQQPQQSQPSQPHHQTQSDCTLTRGDTPHQQQSACAQSSMGGGGQTQRLTHLPMSTPAMSPATCTSPPSSTGMATHPASQNTPSPPDVDLESVGSPNATATAAGSVQPSNNNTANNTASTSPSNIPMYPWMRKIHLNHSAGTGDNKRTRTAYTRYQTLELEKEFHFNRYLTRRRRIEIAHALCLTERQIKIWFQNRRMKWKKENKLKSLSQCQQTQGLNPEH</sequence>
<evidence type="ECO:0000256" key="6">
    <source>
        <dbReference type="ARBA" id="ARBA00023155"/>
    </source>
</evidence>
<dbReference type="CDD" id="cd00086">
    <property type="entry name" value="homeodomain"/>
    <property type="match status" value="1"/>
</dbReference>
<dbReference type="InterPro" id="IPR001356">
    <property type="entry name" value="HD"/>
</dbReference>
<evidence type="ECO:0000256" key="11">
    <source>
        <dbReference type="RuleBase" id="RU004442"/>
    </source>
</evidence>
<reference evidence="14" key="1">
    <citation type="journal article" date="2008" name="Dev. Genes Evol.">
        <title>Unexpectedly large number of conserved noncoding regions within the ancestral chordate Hox cluster.</title>
        <authorList>
            <person name="Pascual-Anaya J."/>
            <person name="D'Aniello S."/>
            <person name="Garcia-Fernandez J."/>
        </authorList>
    </citation>
    <scope>NUCLEOTIDE SEQUENCE</scope>
</reference>
<gene>
    <name evidence="14" type="primary">Hox5</name>
</gene>
<evidence type="ECO:0000256" key="2">
    <source>
        <dbReference type="ARBA" id="ARBA00009107"/>
    </source>
</evidence>
<comment type="similarity">
    <text evidence="2 11">Belongs to the Antp homeobox family.</text>
</comment>
<evidence type="ECO:0000256" key="3">
    <source>
        <dbReference type="ARBA" id="ARBA00022473"/>
    </source>
</evidence>
<evidence type="ECO:0000256" key="7">
    <source>
        <dbReference type="ARBA" id="ARBA00023163"/>
    </source>
</evidence>
<dbReference type="InterPro" id="IPR001827">
    <property type="entry name" value="Homeobox_Antennapedia_CS"/>
</dbReference>
<accession>B8RCB1</accession>
<dbReference type="PANTHER" id="PTHR45659">
    <property type="entry name" value="HOMEOBOX PROTEIN HOX"/>
    <property type="match status" value="1"/>
</dbReference>
<dbReference type="GO" id="GO:0005634">
    <property type="term" value="C:nucleus"/>
    <property type="evidence" value="ECO:0007669"/>
    <property type="project" value="UniProtKB-SubCell"/>
</dbReference>
<keyword evidence="6 9" id="KW-0371">Homeobox</keyword>
<feature type="compositionally biased region" description="Low complexity" evidence="12">
    <location>
        <begin position="173"/>
        <end position="189"/>
    </location>
</feature>
<evidence type="ECO:0000259" key="13">
    <source>
        <dbReference type="PROSITE" id="PS50071"/>
    </source>
</evidence>
<dbReference type="InterPro" id="IPR009057">
    <property type="entry name" value="Homeodomain-like_sf"/>
</dbReference>
<dbReference type="EMBL" id="EU921833">
    <property type="protein sequence ID" value="ACJ74385.1"/>
    <property type="molecule type" value="Genomic_DNA"/>
</dbReference>
<evidence type="ECO:0000256" key="8">
    <source>
        <dbReference type="ARBA" id="ARBA00023242"/>
    </source>
</evidence>
<dbReference type="PROSITE" id="PS00032">
    <property type="entry name" value="ANTENNAPEDIA"/>
    <property type="match status" value="1"/>
</dbReference>
<dbReference type="SMART" id="SM00389">
    <property type="entry name" value="HOX"/>
    <property type="match status" value="1"/>
</dbReference>
<evidence type="ECO:0000256" key="4">
    <source>
        <dbReference type="ARBA" id="ARBA00023015"/>
    </source>
</evidence>
<dbReference type="GO" id="GO:0000981">
    <property type="term" value="F:DNA-binding transcription factor activity, RNA polymerase II-specific"/>
    <property type="evidence" value="ECO:0007669"/>
    <property type="project" value="InterPro"/>
</dbReference>
<dbReference type="PROSITE" id="PS50071">
    <property type="entry name" value="HOMEOBOX_2"/>
    <property type="match status" value="1"/>
</dbReference>
<evidence type="ECO:0000256" key="1">
    <source>
        <dbReference type="ARBA" id="ARBA00004123"/>
    </source>
</evidence>
<dbReference type="PRINTS" id="PR00024">
    <property type="entry name" value="HOMEOBOX"/>
</dbReference>
<dbReference type="Pfam" id="PF00046">
    <property type="entry name" value="Homeodomain"/>
    <property type="match status" value="1"/>
</dbReference>
<dbReference type="PANTHER" id="PTHR45659:SF4">
    <property type="entry name" value="HOMEOBOX PROTEIN ABDOMINAL-A"/>
    <property type="match status" value="1"/>
</dbReference>
<dbReference type="GO" id="GO:0000978">
    <property type="term" value="F:RNA polymerase II cis-regulatory region sequence-specific DNA binding"/>
    <property type="evidence" value="ECO:0007669"/>
    <property type="project" value="TreeGrafter"/>
</dbReference>
<feature type="DNA-binding region" description="Homeobox" evidence="9">
    <location>
        <begin position="210"/>
        <end position="269"/>
    </location>
</feature>
<feature type="compositionally biased region" description="Low complexity" evidence="12">
    <location>
        <begin position="58"/>
        <end position="80"/>
    </location>
</feature>
<evidence type="ECO:0000256" key="10">
    <source>
        <dbReference type="RuleBase" id="RU000682"/>
    </source>
</evidence>
<dbReference type="InterPro" id="IPR020479">
    <property type="entry name" value="HD_metazoa"/>
</dbReference>
<dbReference type="InterPro" id="IPR017995">
    <property type="entry name" value="Homeobox_antennapedia"/>
</dbReference>
<feature type="region of interest" description="Disordered" evidence="12">
    <location>
        <begin position="15"/>
        <end position="191"/>
    </location>
</feature>
<dbReference type="SUPFAM" id="SSF46689">
    <property type="entry name" value="Homeodomain-like"/>
    <property type="match status" value="1"/>
</dbReference>
<keyword evidence="8 9" id="KW-0539">Nucleus</keyword>
<feature type="compositionally biased region" description="Polar residues" evidence="12">
    <location>
        <begin position="159"/>
        <end position="172"/>
    </location>
</feature>
<dbReference type="AlphaFoldDB" id="B8RCB1"/>
<keyword evidence="4" id="KW-0805">Transcription regulation</keyword>
<evidence type="ECO:0000313" key="14">
    <source>
        <dbReference type="EMBL" id="ACJ74385.1"/>
    </source>
</evidence>
<dbReference type="InterPro" id="IPR050296">
    <property type="entry name" value="Antp_homeobox"/>
</dbReference>
<organism evidence="14">
    <name type="scientific">Branchiostoma lanceolatum</name>
    <name type="common">Common lancelet</name>
    <name type="synonym">Amphioxus lanceolatum</name>
    <dbReference type="NCBI Taxonomy" id="7740"/>
    <lineage>
        <taxon>Eukaryota</taxon>
        <taxon>Metazoa</taxon>
        <taxon>Chordata</taxon>
        <taxon>Cephalochordata</taxon>
        <taxon>Leptocardii</taxon>
        <taxon>Amphioxiformes</taxon>
        <taxon>Branchiostomatidae</taxon>
        <taxon>Branchiostoma</taxon>
    </lineage>
</organism>
<evidence type="ECO:0000256" key="12">
    <source>
        <dbReference type="SAM" id="MobiDB-lite"/>
    </source>
</evidence>
<name>B8RCB1_BRALA</name>
<comment type="subcellular location">
    <subcellularLocation>
        <location evidence="1 9 10">Nucleus</location>
    </subcellularLocation>
</comment>
<dbReference type="Gene3D" id="1.10.10.60">
    <property type="entry name" value="Homeodomain-like"/>
    <property type="match status" value="1"/>
</dbReference>
<evidence type="ECO:0000256" key="5">
    <source>
        <dbReference type="ARBA" id="ARBA00023125"/>
    </source>
</evidence>
<feature type="compositionally biased region" description="Low complexity" evidence="12">
    <location>
        <begin position="120"/>
        <end position="136"/>
    </location>
</feature>
<feature type="compositionally biased region" description="Polar residues" evidence="12">
    <location>
        <begin position="93"/>
        <end position="104"/>
    </location>
</feature>
<protein>
    <submittedName>
        <fullName evidence="14">Hox5</fullName>
    </submittedName>
</protein>
<dbReference type="PRINTS" id="PR00025">
    <property type="entry name" value="ANTENNAPEDIA"/>
</dbReference>
<keyword evidence="3" id="KW-0217">Developmental protein</keyword>
<dbReference type="PROSITE" id="PS00027">
    <property type="entry name" value="HOMEOBOX_1"/>
    <property type="match status" value="1"/>
</dbReference>
<dbReference type="GO" id="GO:0009952">
    <property type="term" value="P:anterior/posterior pattern specification"/>
    <property type="evidence" value="ECO:0007669"/>
    <property type="project" value="TreeGrafter"/>
</dbReference>
<evidence type="ECO:0000256" key="9">
    <source>
        <dbReference type="PROSITE-ProRule" id="PRU00108"/>
    </source>
</evidence>
<keyword evidence="5 9" id="KW-0238">DNA-binding</keyword>
<dbReference type="FunFam" id="1.10.10.60:FF:000055">
    <property type="entry name" value="Homeobox protein Hox-A5"/>
    <property type="match status" value="1"/>
</dbReference>